<keyword evidence="1" id="KW-0282">Flagellum</keyword>
<keyword evidence="1" id="KW-0969">Cilium</keyword>
<dbReference type="InterPro" id="IPR035924">
    <property type="entry name" value="FlaG-like_sf"/>
</dbReference>
<dbReference type="RefSeq" id="WP_318750813.1">
    <property type="nucleotide sequence ID" value="NZ_CP132508.1"/>
</dbReference>
<evidence type="ECO:0000313" key="1">
    <source>
        <dbReference type="EMBL" id="WPD19234.1"/>
    </source>
</evidence>
<dbReference type="Proteomes" id="UP001304683">
    <property type="component" value="Chromosome"/>
</dbReference>
<keyword evidence="1" id="KW-0966">Cell projection</keyword>
<organism evidence="1 2">
    <name type="scientific">Thermaerobacter composti</name>
    <dbReference type="NCBI Taxonomy" id="554949"/>
    <lineage>
        <taxon>Bacteria</taxon>
        <taxon>Bacillati</taxon>
        <taxon>Bacillota</taxon>
        <taxon>Clostridia</taxon>
        <taxon>Eubacteriales</taxon>
        <taxon>Clostridiales Family XVII. Incertae Sedis</taxon>
        <taxon>Thermaerobacter</taxon>
    </lineage>
</organism>
<evidence type="ECO:0000313" key="2">
    <source>
        <dbReference type="Proteomes" id="UP001304683"/>
    </source>
</evidence>
<accession>A0ABZ0QPQ4</accession>
<dbReference type="SUPFAM" id="SSF160214">
    <property type="entry name" value="FlaG-like"/>
    <property type="match status" value="1"/>
</dbReference>
<name>A0ABZ0QPQ4_9FIRM</name>
<reference evidence="1 2" key="1">
    <citation type="submission" date="2023-08" db="EMBL/GenBank/DDBJ databases">
        <title>Genome sequence of Thermaerobacter compostii strain Ins1, a spore-forming filamentous bacterium isolated from a deep geothermal reservoir.</title>
        <authorList>
            <person name="Bregnard D."/>
            <person name="Gonzalez D."/>
            <person name="Junier P."/>
        </authorList>
    </citation>
    <scope>NUCLEOTIDE SEQUENCE [LARGE SCALE GENOMIC DNA]</scope>
    <source>
        <strain evidence="1 2">Ins1</strain>
    </source>
</reference>
<sequence length="67" mass="7834">MPPLQDLPHEPFGYRLEFHVDDATGRLVAEVVDRETGETVRQVPPEHVLRIAMYLECLIGRLLDHRW</sequence>
<proteinExistence type="predicted"/>
<dbReference type="Pfam" id="PF03646">
    <property type="entry name" value="FlaG"/>
    <property type="match status" value="1"/>
</dbReference>
<dbReference type="Gene3D" id="3.30.160.170">
    <property type="entry name" value="FlaG-like"/>
    <property type="match status" value="1"/>
</dbReference>
<dbReference type="EMBL" id="CP132508">
    <property type="protein sequence ID" value="WPD19234.1"/>
    <property type="molecule type" value="Genomic_DNA"/>
</dbReference>
<keyword evidence="2" id="KW-1185">Reference proteome</keyword>
<protein>
    <submittedName>
        <fullName evidence="1">Flagellar protein FlaG</fullName>
    </submittedName>
</protein>
<dbReference type="InterPro" id="IPR005186">
    <property type="entry name" value="FlaG"/>
</dbReference>
<gene>
    <name evidence="1" type="ORF">Q5761_00750</name>
</gene>